<dbReference type="InterPro" id="IPR023606">
    <property type="entry name" value="CoA-Trfase_III_dom_1_sf"/>
</dbReference>
<dbReference type="Gene3D" id="3.40.50.10540">
    <property type="entry name" value="Crotonobetainyl-coa:carnitine coa-transferase, domain 1"/>
    <property type="match status" value="2"/>
</dbReference>
<gene>
    <name evidence="1" type="ORF">ACY05_00515</name>
</gene>
<dbReference type="InterPro" id="IPR050509">
    <property type="entry name" value="CoA-transferase_III"/>
</dbReference>
<accession>A0A656Z7Y8</accession>
<proteinExistence type="predicted"/>
<dbReference type="Pfam" id="PF02515">
    <property type="entry name" value="CoA_transf_3"/>
    <property type="match status" value="1"/>
</dbReference>
<dbReference type="GO" id="GO:0003824">
    <property type="term" value="F:catalytic activity"/>
    <property type="evidence" value="ECO:0007669"/>
    <property type="project" value="InterPro"/>
</dbReference>
<reference evidence="1 2" key="1">
    <citation type="journal article" date="2016" name="ISME J.">
        <title>Integrated multi-omics analyses reveal the biochemical mechanisms and phylogenetic relevance of anaerobic androgen biodegradation in the environment.</title>
        <authorList>
            <person name="Yang F.C."/>
            <person name="Chen Y.L."/>
            <person name="Tang S.L."/>
            <person name="Yu C.P."/>
            <person name="Wang P.H."/>
            <person name="Ismail W."/>
            <person name="Wang C.H."/>
            <person name="Ding J.Y."/>
            <person name="Yang C.Y."/>
            <person name="Yang C.Y."/>
            <person name="Chiang Y.R."/>
        </authorList>
    </citation>
    <scope>NUCLEOTIDE SEQUENCE [LARGE SCALE GENOMIC DNA]</scope>
    <source>
        <strain evidence="1 2">DSM 13999</strain>
    </source>
</reference>
<sequence>MLMTALRGLKVIDLSRHAPGPYCTMLLADLGADVVVVEQPPGQGRSVGAEMGIGRKERLYNPVGRNKRSVALDLKDAAAHAACLKLIEDADIVVEGFRPGVAKRLGLDYETLREINPRLIYCSISGYGQNGPYRDYVGHDLNYISIGGVLGMVGQKDGPPTIPVNIIGDYAGGGLFAAFAILAAVVARNSSGEGQYIDMAMSDGVLSLANLAVCDYLSSGTPPRPGEYFLNGALPCYSVYECADGKWLAIGCMEPWFWARLCKQLDMEQYAREQFNARLFPEMFAILRRKLKEKPRDAWFAQFAPDDICATPVLGIEEVLDDPHNRARGMAVELEDAEFGKIRQVGIAPKFSATPGSVRSLPPDPGQHTREILGAAGIAADVIEQLLAAQ</sequence>
<evidence type="ECO:0008006" key="3">
    <source>
        <dbReference type="Google" id="ProtNLM"/>
    </source>
</evidence>
<dbReference type="Proteomes" id="UP000243416">
    <property type="component" value="Unassembled WGS sequence"/>
</dbReference>
<name>A0A656Z7Y8_9PROT</name>
<dbReference type="InterPro" id="IPR003673">
    <property type="entry name" value="CoA-Trfase_fam_III"/>
</dbReference>
<dbReference type="AlphaFoldDB" id="A0A656Z7Y8"/>
<evidence type="ECO:0000313" key="2">
    <source>
        <dbReference type="Proteomes" id="UP000243416"/>
    </source>
</evidence>
<organism evidence="1 2">
    <name type="scientific">Sterolibacterium denitrificans</name>
    <dbReference type="NCBI Taxonomy" id="157592"/>
    <lineage>
        <taxon>Bacteria</taxon>
        <taxon>Pseudomonadati</taxon>
        <taxon>Pseudomonadota</taxon>
        <taxon>Betaproteobacteria</taxon>
        <taxon>Nitrosomonadales</taxon>
        <taxon>Sterolibacteriaceae</taxon>
        <taxon>Sterolibacterium</taxon>
    </lineage>
</organism>
<evidence type="ECO:0000313" key="1">
    <source>
        <dbReference type="EMBL" id="KYC29102.1"/>
    </source>
</evidence>
<dbReference type="PANTHER" id="PTHR48228:SF5">
    <property type="entry name" value="ALPHA-METHYLACYL-COA RACEMASE"/>
    <property type="match status" value="1"/>
</dbReference>
<dbReference type="EMBL" id="LFZK01000001">
    <property type="protein sequence ID" value="KYC29102.1"/>
    <property type="molecule type" value="Genomic_DNA"/>
</dbReference>
<dbReference type="InterPro" id="IPR044855">
    <property type="entry name" value="CoA-Trfase_III_dom3_sf"/>
</dbReference>
<protein>
    <recommendedName>
        <fullName evidence="3">Carnitine dehydratase</fullName>
    </recommendedName>
</protein>
<keyword evidence="2" id="KW-1185">Reference proteome</keyword>
<dbReference type="PANTHER" id="PTHR48228">
    <property type="entry name" value="SUCCINYL-COA--D-CITRAMALATE COA-TRANSFERASE"/>
    <property type="match status" value="1"/>
</dbReference>
<comment type="caution">
    <text evidence="1">The sequence shown here is derived from an EMBL/GenBank/DDBJ whole genome shotgun (WGS) entry which is preliminary data.</text>
</comment>
<dbReference type="SUPFAM" id="SSF89796">
    <property type="entry name" value="CoA-transferase family III (CaiB/BaiF)"/>
    <property type="match status" value="1"/>
</dbReference>
<dbReference type="Gene3D" id="3.30.1540.10">
    <property type="entry name" value="formyl-coa transferase, domain 3"/>
    <property type="match status" value="1"/>
</dbReference>